<evidence type="ECO:0000313" key="2">
    <source>
        <dbReference type="EMBL" id="KHN88137.1"/>
    </source>
</evidence>
<keyword evidence="1" id="KW-0732">Signal</keyword>
<dbReference type="OMA" id="YMTTEEY"/>
<comment type="caution">
    <text evidence="2">The sequence shown here is derived from an EMBL/GenBank/DDBJ whole genome shotgun (WGS) entry which is preliminary data.</text>
</comment>
<dbReference type="Proteomes" id="UP000031036">
    <property type="component" value="Unassembled WGS sequence"/>
</dbReference>
<name>A0A0B2W3E7_TOXCA</name>
<proteinExistence type="predicted"/>
<accession>A0A0B2W3E7</accession>
<feature type="chain" id="PRO_5012678104" evidence="1">
    <location>
        <begin position="16"/>
        <end position="384"/>
    </location>
</feature>
<organism evidence="2 3">
    <name type="scientific">Toxocara canis</name>
    <name type="common">Canine roundworm</name>
    <dbReference type="NCBI Taxonomy" id="6265"/>
    <lineage>
        <taxon>Eukaryota</taxon>
        <taxon>Metazoa</taxon>
        <taxon>Ecdysozoa</taxon>
        <taxon>Nematoda</taxon>
        <taxon>Chromadorea</taxon>
        <taxon>Rhabditida</taxon>
        <taxon>Spirurina</taxon>
        <taxon>Ascaridomorpha</taxon>
        <taxon>Ascaridoidea</taxon>
        <taxon>Toxocaridae</taxon>
        <taxon>Toxocara</taxon>
    </lineage>
</organism>
<dbReference type="EMBL" id="JPKZ01000265">
    <property type="protein sequence ID" value="KHN88137.1"/>
    <property type="molecule type" value="Genomic_DNA"/>
</dbReference>
<evidence type="ECO:0000256" key="1">
    <source>
        <dbReference type="SAM" id="SignalP"/>
    </source>
</evidence>
<reference evidence="2 3" key="1">
    <citation type="submission" date="2014-11" db="EMBL/GenBank/DDBJ databases">
        <title>Genetic blueprint of the zoonotic pathogen Toxocara canis.</title>
        <authorList>
            <person name="Zhu X.-Q."/>
            <person name="Korhonen P.K."/>
            <person name="Cai H."/>
            <person name="Young N.D."/>
            <person name="Nejsum P."/>
            <person name="von Samson-Himmelstjerna G."/>
            <person name="Boag P.R."/>
            <person name="Tan P."/>
            <person name="Li Q."/>
            <person name="Min J."/>
            <person name="Yang Y."/>
            <person name="Wang X."/>
            <person name="Fang X."/>
            <person name="Hall R.S."/>
            <person name="Hofmann A."/>
            <person name="Sternberg P.W."/>
            <person name="Jex A.R."/>
            <person name="Gasser R.B."/>
        </authorList>
    </citation>
    <scope>NUCLEOTIDE SEQUENCE [LARGE SCALE GENOMIC DNA]</scope>
    <source>
        <strain evidence="2">PN_DK_2014</strain>
    </source>
</reference>
<sequence length="384" mass="41919">MIIILIPLVASTCLARSYMTTEEYSSQTSEHESSQVGGSLCVRKCVHRCSTSEQRRCSQICQQMCCHRMQQLTASTSKSSRARQRDALIGSHRTPPTTYSGFQAAAWKLRSDWRLLRERRGLGGNYPMVTVCVNICQPLCQKQCFVTTRWNTDVSRGCPSCCQPKCHPPCSQLSCPAIAQQPIASVEPATHYRNEYFTSPQPISSDIAQPKHTYASAPSLNDTPCRAICMPKCNCVQKQLSMQKSTESITVPTSSRPASASIKPTIYTTTKTTQKPSTTIANAESPQIVNDALPKCLIDCQQACVQQCVQQELLSSLCSPSCISSCAQDCAHMQTSSTKTAAMPVAVVHTTSCLTSSGRSQCVCPDGFIICITPIGTGQCCQRR</sequence>
<protein>
    <submittedName>
        <fullName evidence="2">Uncharacterized protein</fullName>
    </submittedName>
</protein>
<gene>
    <name evidence="2" type="ORF">Tcan_15981</name>
</gene>
<dbReference type="AlphaFoldDB" id="A0A0B2W3E7"/>
<evidence type="ECO:0000313" key="3">
    <source>
        <dbReference type="Proteomes" id="UP000031036"/>
    </source>
</evidence>
<feature type="signal peptide" evidence="1">
    <location>
        <begin position="1"/>
        <end position="15"/>
    </location>
</feature>
<keyword evidence="3" id="KW-1185">Reference proteome</keyword>